<dbReference type="PANTHER" id="PTHR20898">
    <property type="entry name" value="DAEDALUS ON 3-RELATED-RELATED"/>
    <property type="match status" value="1"/>
</dbReference>
<name>A0A9I3FGL6_9DIPT</name>
<feature type="transmembrane region" description="Helical" evidence="1">
    <location>
        <begin position="12"/>
        <end position="30"/>
    </location>
</feature>
<keyword evidence="1" id="KW-1133">Transmembrane helix</keyword>
<evidence type="ECO:0000256" key="1">
    <source>
        <dbReference type="SAM" id="Phobius"/>
    </source>
</evidence>
<sequence length="162" mass="18612">MRCVIAKGTNVIFIAMLMQAVLVILLSRSASLYGIRQKKTDVSYVMRITKLQCIDAPYKRTHLNYCKMVQFPNGTVALNTSVTLPMVINYAEIVAKLFYKYKTYRPFMVDWTIEYCQAARKGNLNPTATIMMKIVENSMPDFYYPCPHGVSLAYVCRYADMK</sequence>
<protein>
    <submittedName>
        <fullName evidence="2">Uncharacterized protein</fullName>
    </submittedName>
</protein>
<dbReference type="AlphaFoldDB" id="A0A9I3FGL6"/>
<reference evidence="2" key="2">
    <citation type="submission" date="2023-03" db="UniProtKB">
        <authorList>
            <consortium name="EnsemblMetazoa"/>
        </authorList>
    </citation>
    <scope>IDENTIFICATION</scope>
    <source>
        <strain evidence="2">Epiroticus2</strain>
    </source>
</reference>
<dbReference type="EnsemblMetazoa" id="AEPI015505-RA">
    <property type="protein sequence ID" value="AEPI015505-PA"/>
    <property type="gene ID" value="AEPI015505"/>
</dbReference>
<dbReference type="PANTHER" id="PTHR20898:SF0">
    <property type="entry name" value="DAEDALUS ON 3-RELATED"/>
    <property type="match status" value="1"/>
</dbReference>
<keyword evidence="3" id="KW-1185">Reference proteome</keyword>
<keyword evidence="1" id="KW-0472">Membrane</keyword>
<evidence type="ECO:0000313" key="3">
    <source>
        <dbReference type="Proteomes" id="UP000075885"/>
    </source>
</evidence>
<dbReference type="Proteomes" id="UP000075885">
    <property type="component" value="Unassembled WGS sequence"/>
</dbReference>
<evidence type="ECO:0000313" key="2">
    <source>
        <dbReference type="EnsemblMetazoa" id="AEPI015505-PA"/>
    </source>
</evidence>
<organism evidence="2 3">
    <name type="scientific">Anopheles epiroticus</name>
    <dbReference type="NCBI Taxonomy" id="199890"/>
    <lineage>
        <taxon>Eukaryota</taxon>
        <taxon>Metazoa</taxon>
        <taxon>Ecdysozoa</taxon>
        <taxon>Arthropoda</taxon>
        <taxon>Hexapoda</taxon>
        <taxon>Insecta</taxon>
        <taxon>Pterygota</taxon>
        <taxon>Neoptera</taxon>
        <taxon>Endopterygota</taxon>
        <taxon>Diptera</taxon>
        <taxon>Nematocera</taxon>
        <taxon>Culicoidea</taxon>
        <taxon>Culicidae</taxon>
        <taxon>Anophelinae</taxon>
        <taxon>Anopheles</taxon>
    </lineage>
</organism>
<reference evidence="3" key="1">
    <citation type="submission" date="2013-03" db="EMBL/GenBank/DDBJ databases">
        <title>The Genome Sequence of Anopheles epiroticus epiroticus2.</title>
        <authorList>
            <consortium name="The Broad Institute Genomics Platform"/>
            <person name="Neafsey D.E."/>
            <person name="Howell P."/>
            <person name="Walker B."/>
            <person name="Young S.K."/>
            <person name="Zeng Q."/>
            <person name="Gargeya S."/>
            <person name="Fitzgerald M."/>
            <person name="Haas B."/>
            <person name="Abouelleil A."/>
            <person name="Allen A.W."/>
            <person name="Alvarado L."/>
            <person name="Arachchi H.M."/>
            <person name="Berlin A.M."/>
            <person name="Chapman S.B."/>
            <person name="Gainer-Dewar J."/>
            <person name="Goldberg J."/>
            <person name="Griggs A."/>
            <person name="Gujja S."/>
            <person name="Hansen M."/>
            <person name="Howarth C."/>
            <person name="Imamovic A."/>
            <person name="Ireland A."/>
            <person name="Larimer J."/>
            <person name="McCowan C."/>
            <person name="Murphy C."/>
            <person name="Pearson M."/>
            <person name="Poon T.W."/>
            <person name="Priest M."/>
            <person name="Roberts A."/>
            <person name="Saif S."/>
            <person name="Shea T."/>
            <person name="Sisk P."/>
            <person name="Sykes S."/>
            <person name="Wortman J."/>
            <person name="Nusbaum C."/>
            <person name="Birren B."/>
        </authorList>
    </citation>
    <scope>NUCLEOTIDE SEQUENCE [LARGE SCALE GENOMIC DNA]</scope>
    <source>
        <strain evidence="3">Epiroticus2</strain>
    </source>
</reference>
<proteinExistence type="predicted"/>
<accession>A0A9I3FGL6</accession>
<keyword evidence="1" id="KW-0812">Transmembrane</keyword>